<proteinExistence type="predicted"/>
<dbReference type="RefSeq" id="WP_012622244.1">
    <property type="nucleotide sequence ID" value="NC_011858.1"/>
</dbReference>
<name>B8F1G8_BORGR</name>
<sequence>MILISIFGLTIQIFATKDKQDRIEKSVTSYLQYDKYIRERMHPLVPLLLNLFLFLGIGSSIQEDCIDSGTVFRFSVIGRNPLVN</sequence>
<dbReference type="InterPro" id="IPR008420">
    <property type="entry name" value="Borrelia_P13"/>
</dbReference>
<evidence type="ECO:0000313" key="2">
    <source>
        <dbReference type="Proteomes" id="UP000006103"/>
    </source>
</evidence>
<dbReference type="AlphaFoldDB" id="B8F1G8"/>
<keyword evidence="1" id="KW-0614">Plasmid</keyword>
<keyword evidence="2" id="KW-1185">Reference proteome</keyword>
<dbReference type="Pfam" id="PF05628">
    <property type="entry name" value="Borrelia_P13"/>
    <property type="match status" value="1"/>
</dbReference>
<reference evidence="1 2" key="1">
    <citation type="journal article" date="2011" name="J. Bacteriol.">
        <title>Whole-genome sequences of two Borrelia afzelii and two Borrelia garinii Lyme disease agent isolates.</title>
        <authorList>
            <person name="Casjens S.R."/>
            <person name="Mongodin E.F."/>
            <person name="Qiu W.-G."/>
            <person name="Dunn J.J."/>
            <person name="Luft B.J."/>
            <person name="Fraser-Liggett C.M."/>
            <person name="Schutzer S.E."/>
        </authorList>
    </citation>
    <scope>NUCLEOTIDE SEQUENCE [LARGE SCALE GENOMIC DNA]</scope>
    <source>
        <strain evidence="1 2">PBr</strain>
    </source>
</reference>
<accession>B8F1G8</accession>
<protein>
    <submittedName>
        <fullName evidence="1">Uncharacterized protein</fullName>
    </submittedName>
</protein>
<gene>
    <name evidence="1" type="ORF">BGAPBR_H0016</name>
</gene>
<dbReference type="EMBL" id="CP001307">
    <property type="protein sequence ID" value="ACL34764.1"/>
    <property type="molecule type" value="Genomic_DNA"/>
</dbReference>
<geneLocation type="plasmid" evidence="1 2">
    <name>PBr_lp28-3</name>
</geneLocation>
<organism evidence="1 2">
    <name type="scientific">Borreliella garinii PBr</name>
    <dbReference type="NCBI Taxonomy" id="498743"/>
    <lineage>
        <taxon>Bacteria</taxon>
        <taxon>Pseudomonadati</taxon>
        <taxon>Spirochaetota</taxon>
        <taxon>Spirochaetia</taxon>
        <taxon>Spirochaetales</taxon>
        <taxon>Borreliaceae</taxon>
        <taxon>Borreliella</taxon>
    </lineage>
</organism>
<evidence type="ECO:0000313" key="1">
    <source>
        <dbReference type="EMBL" id="ACL34764.1"/>
    </source>
</evidence>
<dbReference type="Proteomes" id="UP000006103">
    <property type="component" value="Plasmid PBr_lp28-3"/>
</dbReference>